<keyword evidence="5 12" id="KW-0285">Flavoprotein</keyword>
<evidence type="ECO:0000256" key="4">
    <source>
        <dbReference type="ARBA" id="ARBA00022605"/>
    </source>
</evidence>
<evidence type="ECO:0000256" key="9">
    <source>
        <dbReference type="ARBA" id="ARBA00023167"/>
    </source>
</evidence>
<dbReference type="InParanoid" id="A0A1H9AGE2"/>
<dbReference type="FunFam" id="3.20.20.220:FF:000015">
    <property type="entry name" value="Methylenetetrahydrofolate reductase"/>
    <property type="match status" value="1"/>
</dbReference>
<keyword evidence="14" id="KW-1185">Reference proteome</keyword>
<evidence type="ECO:0000256" key="8">
    <source>
        <dbReference type="ARBA" id="ARBA00023027"/>
    </source>
</evidence>
<evidence type="ECO:0000313" key="14">
    <source>
        <dbReference type="Proteomes" id="UP000199021"/>
    </source>
</evidence>
<dbReference type="Gene3D" id="3.20.20.220">
    <property type="match status" value="1"/>
</dbReference>
<dbReference type="UniPathway" id="UPA00193"/>
<dbReference type="STRING" id="478744.SAMN05444359_10288"/>
<evidence type="ECO:0000256" key="3">
    <source>
        <dbReference type="ARBA" id="ARBA00006743"/>
    </source>
</evidence>
<evidence type="ECO:0000256" key="10">
    <source>
        <dbReference type="ARBA" id="ARBA00034478"/>
    </source>
</evidence>
<dbReference type="InterPro" id="IPR029041">
    <property type="entry name" value="FAD-linked_oxidoreductase-like"/>
</dbReference>
<dbReference type="Proteomes" id="UP000199021">
    <property type="component" value="Unassembled WGS sequence"/>
</dbReference>
<dbReference type="AlphaFoldDB" id="A0A1H9AGE2"/>
<keyword evidence="6 12" id="KW-0274">FAD</keyword>
<dbReference type="GO" id="GO:0009086">
    <property type="term" value="P:methionine biosynthetic process"/>
    <property type="evidence" value="ECO:0007669"/>
    <property type="project" value="UniProtKB-KW"/>
</dbReference>
<dbReference type="PANTHER" id="PTHR45754:SF3">
    <property type="entry name" value="METHYLENETETRAHYDROFOLATE REDUCTASE (NADPH)"/>
    <property type="match status" value="1"/>
</dbReference>
<keyword evidence="7 12" id="KW-0560">Oxidoreductase</keyword>
<evidence type="ECO:0000313" key="13">
    <source>
        <dbReference type="EMBL" id="SEP75729.1"/>
    </source>
</evidence>
<keyword evidence="8" id="KW-0520">NAD</keyword>
<evidence type="ECO:0000256" key="11">
    <source>
        <dbReference type="ARBA" id="ARBA00048628"/>
    </source>
</evidence>
<dbReference type="EC" id="1.5.1.54" evidence="12"/>
<protein>
    <recommendedName>
        <fullName evidence="12">Methylenetetrahydrofolate reductase</fullName>
        <ecNumber evidence="12">1.5.1.54</ecNumber>
    </recommendedName>
</protein>
<sequence>MRVTDYFEQAKGKTLISFEVLPPLKGGSMQAIFDTLDPLMEFKPPFIDVTYHREEYVYKRRPSGFYEKASIRKRPGTVGICAAIMHRYGVDAVPHLLCGGFTRQDTENALIDLGFLDVQNVLALRGDARKFEGKFIPEKDGHDYASDLVEQISNMNKGIYLDDLTATDEASKTNFCIGVAGYPEKHFESPNMEIDLRYVKKKIEAGANYIVTQMFFDNEKYFAYVDACRKAGIDVPIVPGLKPLTKLYQLNSIPRLFHVDLPDDLVSAITAAKNGEARRQAGIEWCIAQSQELKERGAPCLHYYTMGDSSTIQAIAKSVY</sequence>
<dbReference type="OrthoDB" id="9812555at2"/>
<comment type="similarity">
    <text evidence="3 12">Belongs to the methylenetetrahydrofolate reductase family.</text>
</comment>
<dbReference type="PANTHER" id="PTHR45754">
    <property type="entry name" value="METHYLENETETRAHYDROFOLATE REDUCTASE"/>
    <property type="match status" value="1"/>
</dbReference>
<reference evidence="14" key="1">
    <citation type="submission" date="2016-10" db="EMBL/GenBank/DDBJ databases">
        <authorList>
            <person name="Varghese N."/>
            <person name="Submissions S."/>
        </authorList>
    </citation>
    <scope>NUCLEOTIDE SEQUENCE [LARGE SCALE GENOMIC DNA]</scope>
    <source>
        <strain evidence="14">DSM 24740</strain>
    </source>
</reference>
<dbReference type="GO" id="GO:0071949">
    <property type="term" value="F:FAD binding"/>
    <property type="evidence" value="ECO:0007669"/>
    <property type="project" value="TreeGrafter"/>
</dbReference>
<accession>A0A1H9AGE2</accession>
<dbReference type="EMBL" id="FOFB01000002">
    <property type="protein sequence ID" value="SEP75729.1"/>
    <property type="molecule type" value="Genomic_DNA"/>
</dbReference>
<dbReference type="InterPro" id="IPR004620">
    <property type="entry name" value="MTHF_reductase_bac"/>
</dbReference>
<comment type="catalytic activity">
    <reaction evidence="11">
        <text>(6S)-5-methyl-5,6,7,8-tetrahydrofolate + NAD(+) = (6R)-5,10-methylene-5,6,7,8-tetrahydrofolate + NADH + H(+)</text>
        <dbReference type="Rhea" id="RHEA:19821"/>
        <dbReference type="ChEBI" id="CHEBI:15378"/>
        <dbReference type="ChEBI" id="CHEBI:15636"/>
        <dbReference type="ChEBI" id="CHEBI:18608"/>
        <dbReference type="ChEBI" id="CHEBI:57540"/>
        <dbReference type="ChEBI" id="CHEBI:57945"/>
        <dbReference type="EC" id="1.5.1.54"/>
    </reaction>
    <physiologicalReaction direction="right-to-left" evidence="11">
        <dbReference type="Rhea" id="RHEA:19823"/>
    </physiologicalReaction>
</comment>
<dbReference type="GO" id="GO:0106312">
    <property type="term" value="F:methylenetetrahydrofolate reductase (NADH) activity"/>
    <property type="evidence" value="ECO:0007669"/>
    <property type="project" value="UniProtKB-EC"/>
</dbReference>
<dbReference type="SUPFAM" id="SSF51730">
    <property type="entry name" value="FAD-linked oxidoreductase"/>
    <property type="match status" value="1"/>
</dbReference>
<comment type="cofactor">
    <cofactor evidence="1 12">
        <name>FAD</name>
        <dbReference type="ChEBI" id="CHEBI:57692"/>
    </cofactor>
</comment>
<dbReference type="RefSeq" id="WP_090165273.1">
    <property type="nucleotide sequence ID" value="NZ_FOFB01000002.1"/>
</dbReference>
<dbReference type="InterPro" id="IPR003171">
    <property type="entry name" value="Mehydrof_redctse-like"/>
</dbReference>
<dbReference type="GO" id="GO:0035999">
    <property type="term" value="P:tetrahydrofolate interconversion"/>
    <property type="evidence" value="ECO:0007669"/>
    <property type="project" value="UniProtKB-UniPathway"/>
</dbReference>
<comment type="pathway">
    <text evidence="10">Amino-acid biosynthesis; L-methionine biosynthesis via de novo pathway.</text>
</comment>
<proteinExistence type="inferred from homology"/>
<evidence type="ECO:0000256" key="12">
    <source>
        <dbReference type="RuleBase" id="RU003862"/>
    </source>
</evidence>
<dbReference type="CDD" id="cd00537">
    <property type="entry name" value="MTHFR"/>
    <property type="match status" value="1"/>
</dbReference>
<evidence type="ECO:0000256" key="2">
    <source>
        <dbReference type="ARBA" id="ARBA00004777"/>
    </source>
</evidence>
<evidence type="ECO:0000256" key="1">
    <source>
        <dbReference type="ARBA" id="ARBA00001974"/>
    </source>
</evidence>
<keyword evidence="9" id="KW-0486">Methionine biosynthesis</keyword>
<evidence type="ECO:0000256" key="5">
    <source>
        <dbReference type="ARBA" id="ARBA00022630"/>
    </source>
</evidence>
<dbReference type="Pfam" id="PF02219">
    <property type="entry name" value="MTHFR"/>
    <property type="match status" value="1"/>
</dbReference>
<evidence type="ECO:0000256" key="7">
    <source>
        <dbReference type="ARBA" id="ARBA00023002"/>
    </source>
</evidence>
<organism evidence="13 14">
    <name type="scientific">Neolewinella agarilytica</name>
    <dbReference type="NCBI Taxonomy" id="478744"/>
    <lineage>
        <taxon>Bacteria</taxon>
        <taxon>Pseudomonadati</taxon>
        <taxon>Bacteroidota</taxon>
        <taxon>Saprospiria</taxon>
        <taxon>Saprospirales</taxon>
        <taxon>Lewinellaceae</taxon>
        <taxon>Neolewinella</taxon>
    </lineage>
</organism>
<comment type="pathway">
    <text evidence="2 12">One-carbon metabolism; tetrahydrofolate interconversion.</text>
</comment>
<gene>
    <name evidence="13" type="ORF">SAMN05444359_10288</name>
</gene>
<name>A0A1H9AGE2_9BACT</name>
<dbReference type="GO" id="GO:0005829">
    <property type="term" value="C:cytosol"/>
    <property type="evidence" value="ECO:0007669"/>
    <property type="project" value="InterPro"/>
</dbReference>
<dbReference type="NCBIfam" id="TIGR00676">
    <property type="entry name" value="fadh2"/>
    <property type="match status" value="1"/>
</dbReference>
<keyword evidence="4" id="KW-0028">Amino-acid biosynthesis</keyword>
<evidence type="ECO:0000256" key="6">
    <source>
        <dbReference type="ARBA" id="ARBA00022827"/>
    </source>
</evidence>